<comment type="caution">
    <text evidence="1">The sequence shown here is derived from an EMBL/GenBank/DDBJ whole genome shotgun (WGS) entry which is preliminary data.</text>
</comment>
<dbReference type="RefSeq" id="WP_166049575.1">
    <property type="nucleotide sequence ID" value="NZ_JAAMPJ010000007.1"/>
</dbReference>
<dbReference type="Proteomes" id="UP000481360">
    <property type="component" value="Unassembled WGS sequence"/>
</dbReference>
<sequence length="132" mass="14355">MILGGVVCTQGRRTFLRAGRHRFRLVPDHRHLEPGSDQPITVGLRQPQADDIIEGPRLIVAPNLCSATMASVSRDARQACSMERTPACTCACERYVRATNVPLSFSALHHGPVTRSQNQAVASFIVGEYSAA</sequence>
<gene>
    <name evidence="1" type="ORF">G7043_25375</name>
</gene>
<evidence type="ECO:0000313" key="2">
    <source>
        <dbReference type="Proteomes" id="UP000481360"/>
    </source>
</evidence>
<name>A0A7C9VYK9_9PSEU</name>
<proteinExistence type="predicted"/>
<dbReference type="EMBL" id="JAAMPJ010000007">
    <property type="protein sequence ID" value="NGY62258.1"/>
    <property type="molecule type" value="Genomic_DNA"/>
</dbReference>
<keyword evidence="2" id="KW-1185">Reference proteome</keyword>
<reference evidence="1 2" key="1">
    <citation type="submission" date="2020-03" db="EMBL/GenBank/DDBJ databases">
        <title>Isolation and identification of active actinomycetes.</title>
        <authorList>
            <person name="Sun X."/>
        </authorList>
    </citation>
    <scope>NUCLEOTIDE SEQUENCE [LARGE SCALE GENOMIC DNA]</scope>
    <source>
        <strain evidence="1 2">NEAU-D13</strain>
    </source>
</reference>
<protein>
    <submittedName>
        <fullName evidence="1">Uncharacterized protein</fullName>
    </submittedName>
</protein>
<organism evidence="1 2">
    <name type="scientific">Lentzea alba</name>
    <dbReference type="NCBI Taxonomy" id="2714351"/>
    <lineage>
        <taxon>Bacteria</taxon>
        <taxon>Bacillati</taxon>
        <taxon>Actinomycetota</taxon>
        <taxon>Actinomycetes</taxon>
        <taxon>Pseudonocardiales</taxon>
        <taxon>Pseudonocardiaceae</taxon>
        <taxon>Lentzea</taxon>
    </lineage>
</organism>
<dbReference type="AlphaFoldDB" id="A0A7C9VYK9"/>
<evidence type="ECO:0000313" key="1">
    <source>
        <dbReference type="EMBL" id="NGY62258.1"/>
    </source>
</evidence>
<accession>A0A7C9VYK9</accession>